<reference evidence="2" key="1">
    <citation type="journal article" date="2014" name="Proc. Natl. Acad. Sci. U.S.A.">
        <title>Extensive sampling of basidiomycete genomes demonstrates inadequacy of the white-rot/brown-rot paradigm for wood decay fungi.</title>
        <authorList>
            <person name="Riley R."/>
            <person name="Salamov A.A."/>
            <person name="Brown D.W."/>
            <person name="Nagy L.G."/>
            <person name="Floudas D."/>
            <person name="Held B.W."/>
            <person name="Levasseur A."/>
            <person name="Lombard V."/>
            <person name="Morin E."/>
            <person name="Otillar R."/>
            <person name="Lindquist E.A."/>
            <person name="Sun H."/>
            <person name="LaButti K.M."/>
            <person name="Schmutz J."/>
            <person name="Jabbour D."/>
            <person name="Luo H."/>
            <person name="Baker S.E."/>
            <person name="Pisabarro A.G."/>
            <person name="Walton J.D."/>
            <person name="Blanchette R.A."/>
            <person name="Henrissat B."/>
            <person name="Martin F."/>
            <person name="Cullen D."/>
            <person name="Hibbett D.S."/>
            <person name="Grigoriev I.V."/>
        </authorList>
    </citation>
    <scope>NUCLEOTIDE SEQUENCE [LARGE SCALE GENOMIC DNA]</scope>
    <source>
        <strain evidence="2">CBS 339.88</strain>
    </source>
</reference>
<organism evidence="1 2">
    <name type="scientific">Galerina marginata (strain CBS 339.88)</name>
    <dbReference type="NCBI Taxonomy" id="685588"/>
    <lineage>
        <taxon>Eukaryota</taxon>
        <taxon>Fungi</taxon>
        <taxon>Dikarya</taxon>
        <taxon>Basidiomycota</taxon>
        <taxon>Agaricomycotina</taxon>
        <taxon>Agaricomycetes</taxon>
        <taxon>Agaricomycetidae</taxon>
        <taxon>Agaricales</taxon>
        <taxon>Agaricineae</taxon>
        <taxon>Strophariaceae</taxon>
        <taxon>Galerina</taxon>
    </lineage>
</organism>
<keyword evidence="2" id="KW-1185">Reference proteome</keyword>
<evidence type="ECO:0000313" key="1">
    <source>
        <dbReference type="EMBL" id="KDR72632.1"/>
    </source>
</evidence>
<name>A0A067SRG1_GALM3</name>
<proteinExistence type="predicted"/>
<dbReference type="EMBL" id="KL142388">
    <property type="protein sequence ID" value="KDR72632.1"/>
    <property type="molecule type" value="Genomic_DNA"/>
</dbReference>
<accession>A0A067SRG1</accession>
<protein>
    <submittedName>
        <fullName evidence="1">Uncharacterized protein</fullName>
    </submittedName>
</protein>
<evidence type="ECO:0000313" key="2">
    <source>
        <dbReference type="Proteomes" id="UP000027222"/>
    </source>
</evidence>
<sequence length="59" mass="6614">MSIGSIRISSTPSPRGKSNVLREIPVISWKDCITHLFIQARHDAIFRTSKCVKAVFNSL</sequence>
<dbReference type="Proteomes" id="UP000027222">
    <property type="component" value="Unassembled WGS sequence"/>
</dbReference>
<dbReference type="HOGENOM" id="CLU_2960927_0_0_1"/>
<gene>
    <name evidence="1" type="ORF">GALMADRAFT_757706</name>
</gene>
<dbReference type="AlphaFoldDB" id="A0A067SRG1"/>